<dbReference type="InterPro" id="IPR011146">
    <property type="entry name" value="HIT-like"/>
</dbReference>
<evidence type="ECO:0000313" key="5">
    <source>
        <dbReference type="EMBL" id="MBU3819869.1"/>
    </source>
</evidence>
<accession>A0A9E2KK64</accession>
<dbReference type="InterPro" id="IPR036265">
    <property type="entry name" value="HIT-like_sf"/>
</dbReference>
<dbReference type="PROSITE" id="PS00892">
    <property type="entry name" value="HIT_1"/>
    <property type="match status" value="1"/>
</dbReference>
<dbReference type="Gene3D" id="3.30.428.10">
    <property type="entry name" value="HIT-like"/>
    <property type="match status" value="1"/>
</dbReference>
<dbReference type="PROSITE" id="PS51084">
    <property type="entry name" value="HIT_2"/>
    <property type="match status" value="1"/>
</dbReference>
<dbReference type="AlphaFoldDB" id="A0A9E2KK64"/>
<evidence type="ECO:0000256" key="3">
    <source>
        <dbReference type="PROSITE-ProRule" id="PRU00464"/>
    </source>
</evidence>
<proteinExistence type="predicted"/>
<evidence type="ECO:0000256" key="2">
    <source>
        <dbReference type="PIRSR" id="PIRSR601310-3"/>
    </source>
</evidence>
<feature type="active site" description="Tele-AMP-histidine intermediate" evidence="1">
    <location>
        <position position="99"/>
    </location>
</feature>
<evidence type="ECO:0000313" key="6">
    <source>
        <dbReference type="Proteomes" id="UP000824178"/>
    </source>
</evidence>
<dbReference type="Proteomes" id="UP000824178">
    <property type="component" value="Unassembled WGS sequence"/>
</dbReference>
<dbReference type="EMBL" id="JAHLFH010000121">
    <property type="protein sequence ID" value="MBU3819869.1"/>
    <property type="molecule type" value="Genomic_DNA"/>
</dbReference>
<dbReference type="PRINTS" id="PR00332">
    <property type="entry name" value="HISTRIAD"/>
</dbReference>
<feature type="domain" description="HIT" evidence="4">
    <location>
        <begin position="5"/>
        <end position="113"/>
    </location>
</feature>
<reference evidence="5" key="2">
    <citation type="submission" date="2021-04" db="EMBL/GenBank/DDBJ databases">
        <authorList>
            <person name="Gilroy R."/>
        </authorList>
    </citation>
    <scope>NUCLEOTIDE SEQUENCE</scope>
    <source>
        <strain evidence="5">742</strain>
    </source>
</reference>
<evidence type="ECO:0000259" key="4">
    <source>
        <dbReference type="PROSITE" id="PS51084"/>
    </source>
</evidence>
<protein>
    <submittedName>
        <fullName evidence="5">Histidine triad nucleotide-binding protein</fullName>
    </submittedName>
</protein>
<dbReference type="InterPro" id="IPR019808">
    <property type="entry name" value="Histidine_triad_CS"/>
</dbReference>
<comment type="caution">
    <text evidence="5">The sequence shown here is derived from an EMBL/GenBank/DDBJ whole genome shotgun (WGS) entry which is preliminary data.</text>
</comment>
<dbReference type="SUPFAM" id="SSF54197">
    <property type="entry name" value="HIT-like"/>
    <property type="match status" value="1"/>
</dbReference>
<dbReference type="InterPro" id="IPR001310">
    <property type="entry name" value="Histidine_triad_HIT"/>
</dbReference>
<organism evidence="5 6">
    <name type="scientific">Candidatus Faecalibacterium intestinavium</name>
    <dbReference type="NCBI Taxonomy" id="2838580"/>
    <lineage>
        <taxon>Bacteria</taxon>
        <taxon>Bacillati</taxon>
        <taxon>Bacillota</taxon>
        <taxon>Clostridia</taxon>
        <taxon>Eubacteriales</taxon>
        <taxon>Oscillospiraceae</taxon>
        <taxon>Faecalibacterium</taxon>
    </lineage>
</organism>
<evidence type="ECO:0000256" key="1">
    <source>
        <dbReference type="PIRSR" id="PIRSR601310-1"/>
    </source>
</evidence>
<dbReference type="GO" id="GO:0003824">
    <property type="term" value="F:catalytic activity"/>
    <property type="evidence" value="ECO:0007669"/>
    <property type="project" value="InterPro"/>
</dbReference>
<dbReference type="CDD" id="cd01276">
    <property type="entry name" value="PKCI_related"/>
    <property type="match status" value="1"/>
</dbReference>
<gene>
    <name evidence="5" type="ORF">H9864_05805</name>
</gene>
<dbReference type="PANTHER" id="PTHR23089">
    <property type="entry name" value="HISTIDINE TRIAD HIT PROTEIN"/>
    <property type="match status" value="1"/>
</dbReference>
<reference evidence="5" key="1">
    <citation type="journal article" date="2021" name="PeerJ">
        <title>Extensive microbial diversity within the chicken gut microbiome revealed by metagenomics and culture.</title>
        <authorList>
            <person name="Gilroy R."/>
            <person name="Ravi A."/>
            <person name="Getino M."/>
            <person name="Pursley I."/>
            <person name="Horton D.L."/>
            <person name="Alikhan N.F."/>
            <person name="Baker D."/>
            <person name="Gharbi K."/>
            <person name="Hall N."/>
            <person name="Watson M."/>
            <person name="Adriaenssens E.M."/>
            <person name="Foster-Nyarko E."/>
            <person name="Jarju S."/>
            <person name="Secka A."/>
            <person name="Antonio M."/>
            <person name="Oren A."/>
            <person name="Chaudhuri R.R."/>
            <person name="La Ragione R."/>
            <person name="Hildebrand F."/>
            <person name="Pallen M.J."/>
        </authorList>
    </citation>
    <scope>NUCLEOTIDE SEQUENCE</scope>
    <source>
        <strain evidence="5">742</strain>
    </source>
</reference>
<dbReference type="Pfam" id="PF01230">
    <property type="entry name" value="HIT"/>
    <property type="match status" value="1"/>
</dbReference>
<sequence length="113" mass="12197">MNDCLFCKIAAGEIPSNKLFEDDQLLAFYDIEPQAPVHFLVIPKKHIASAAALTEEDGALLGHIFATIARLCGELGCEGGYRVVSNVGEDGGQSVKHLHFHVLAKRSLAWPPG</sequence>
<name>A0A9E2KK64_9FIRM</name>
<feature type="short sequence motif" description="Histidine triad motif" evidence="2 3">
    <location>
        <begin position="97"/>
        <end position="101"/>
    </location>
</feature>